<keyword evidence="5" id="KW-1185">Reference proteome</keyword>
<gene>
    <name evidence="4" type="primary">bepA</name>
    <name evidence="4" type="ORF">PAESOLCIP111_05684</name>
</gene>
<dbReference type="Pfam" id="PF14559">
    <property type="entry name" value="TPR_19"/>
    <property type="match status" value="2"/>
</dbReference>
<sequence length="583" mass="67752">MEKKKRMSPGPSTKVVPMKMDATFFFEKAVQSLDRYHYDKALKYFRRAAEFEPENPVNHCNLAGLLSEMGNYEESNRILQHVLDQIDPAMTECYFYMANNFANMENYESAEHAIIHYLENDPTGQFLEESEEMMELLSFELDRPTKLTTIKSREGLFEHDKARSMLEEGRFSEAVRLLEKMIKKHPDFMAARNNLALAYYYMGHFDKSVQMIRQVLEMEPGNLHALCNLAIFYQHFGDRDSLSGLLEVLRKTYPFHQDHVFKLATTMGILSEHDKAYRLFKRLLKTGEAGLDPCLFHYTAVAAYNTDRSEEAERQWKQAEKFDPGSEIPKFYLNLLKRSRSEATKPSVNYHYHLPFEEQFRGLERGADGLPEHLKRDPLVRSSFFWALRHGDTDTKLQVIQAFGLIADEEVKDALLEFIVQEEEDDYLKKIAIFVLRSIGVKEPLNAFLEGRKTTVAPSPYSSSLPLWDRKWQAVMETALKQMARRYDMVQQYDLQTLWVEYLTRVFPHVPKITKAEAWAAALEYLTAKMHRRPITYQDAADRYGVSVATVSKNAKQIDTVCGIKEKMDAIFQKFPGMEPHKP</sequence>
<evidence type="ECO:0000313" key="5">
    <source>
        <dbReference type="Proteomes" id="UP000693672"/>
    </source>
</evidence>
<evidence type="ECO:0000313" key="4">
    <source>
        <dbReference type="EMBL" id="CAG7648750.1"/>
    </source>
</evidence>
<evidence type="ECO:0000256" key="1">
    <source>
        <dbReference type="ARBA" id="ARBA00022737"/>
    </source>
</evidence>
<dbReference type="RefSeq" id="WP_218095392.1">
    <property type="nucleotide sequence ID" value="NZ_CAJVAS010000044.1"/>
</dbReference>
<dbReference type="EC" id="3.4.-.-" evidence="4"/>
<feature type="repeat" description="TPR" evidence="3">
    <location>
        <begin position="189"/>
        <end position="222"/>
    </location>
</feature>
<keyword evidence="4" id="KW-0378">Hydrolase</keyword>
<dbReference type="PANTHER" id="PTHR44943:SF8">
    <property type="entry name" value="TPR REPEAT-CONTAINING PROTEIN MJ0263"/>
    <property type="match status" value="1"/>
</dbReference>
<accession>A0A916K6K5</accession>
<proteinExistence type="predicted"/>
<dbReference type="GO" id="GO:0008233">
    <property type="term" value="F:peptidase activity"/>
    <property type="evidence" value="ECO:0007669"/>
    <property type="project" value="UniProtKB-KW"/>
</dbReference>
<dbReference type="InterPro" id="IPR019734">
    <property type="entry name" value="TPR_rpt"/>
</dbReference>
<dbReference type="EMBL" id="CAJVAS010000044">
    <property type="protein sequence ID" value="CAG7648750.1"/>
    <property type="molecule type" value="Genomic_DNA"/>
</dbReference>
<dbReference type="InterPro" id="IPR051685">
    <property type="entry name" value="Ycf3/AcsC/BcsC/TPR_MFPF"/>
</dbReference>
<comment type="caution">
    <text evidence="4">The sequence shown here is derived from an EMBL/GenBank/DDBJ whole genome shotgun (WGS) entry which is preliminary data.</text>
</comment>
<dbReference type="AlphaFoldDB" id="A0A916K6K5"/>
<dbReference type="SMART" id="SM00028">
    <property type="entry name" value="TPR"/>
    <property type="match status" value="4"/>
</dbReference>
<evidence type="ECO:0000256" key="2">
    <source>
        <dbReference type="ARBA" id="ARBA00022803"/>
    </source>
</evidence>
<dbReference type="PROSITE" id="PS50005">
    <property type="entry name" value="TPR"/>
    <property type="match status" value="2"/>
</dbReference>
<feature type="repeat" description="TPR" evidence="3">
    <location>
        <begin position="22"/>
        <end position="55"/>
    </location>
</feature>
<keyword evidence="4" id="KW-0645">Protease</keyword>
<dbReference type="GO" id="GO:0006508">
    <property type="term" value="P:proteolysis"/>
    <property type="evidence" value="ECO:0007669"/>
    <property type="project" value="UniProtKB-KW"/>
</dbReference>
<protein>
    <submittedName>
        <fullName evidence="4">Beta-barrel assembly-enhancing protease</fullName>
        <ecNumber evidence="4">3.4.-.-</ecNumber>
    </submittedName>
</protein>
<evidence type="ECO:0000256" key="3">
    <source>
        <dbReference type="PROSITE-ProRule" id="PRU00339"/>
    </source>
</evidence>
<keyword evidence="2 3" id="KW-0802">TPR repeat</keyword>
<keyword evidence="1" id="KW-0677">Repeat</keyword>
<organism evidence="4 5">
    <name type="scientific">Paenibacillus solanacearum</name>
    <dbReference type="NCBI Taxonomy" id="2048548"/>
    <lineage>
        <taxon>Bacteria</taxon>
        <taxon>Bacillati</taxon>
        <taxon>Bacillota</taxon>
        <taxon>Bacilli</taxon>
        <taxon>Bacillales</taxon>
        <taxon>Paenibacillaceae</taxon>
        <taxon>Paenibacillus</taxon>
    </lineage>
</organism>
<name>A0A916K6K5_9BACL</name>
<dbReference type="PANTHER" id="PTHR44943">
    <property type="entry name" value="CELLULOSE SYNTHASE OPERON PROTEIN C"/>
    <property type="match status" value="1"/>
</dbReference>
<dbReference type="Proteomes" id="UP000693672">
    <property type="component" value="Unassembled WGS sequence"/>
</dbReference>
<reference evidence="4" key="1">
    <citation type="submission" date="2021-06" db="EMBL/GenBank/DDBJ databases">
        <authorList>
            <person name="Criscuolo A."/>
        </authorList>
    </citation>
    <scope>NUCLEOTIDE SEQUENCE</scope>
    <source>
        <strain evidence="4">CIP111600</strain>
    </source>
</reference>